<keyword evidence="1" id="KW-0433">Leucine-rich repeat</keyword>
<dbReference type="Gene3D" id="3.40.50.300">
    <property type="entry name" value="P-loop containing nucleotide triphosphate hydrolases"/>
    <property type="match status" value="1"/>
</dbReference>
<dbReference type="Proteomes" id="UP000091857">
    <property type="component" value="Chromosome 11"/>
</dbReference>
<dbReference type="Gramene" id="Manes.11G057200.5.v8.1">
    <property type="protein sequence ID" value="Manes.11G057200.5.v8.1.CDS.1"/>
    <property type="gene ID" value="Manes.11G057200.v8.1"/>
</dbReference>
<gene>
    <name evidence="12" type="ORF">MANES_11G057200v8</name>
</gene>
<dbReference type="Gramene" id="Manes.11G057200.4.v8.1">
    <property type="protein sequence ID" value="Manes.11G057200.4.v8.1.CDS.1"/>
    <property type="gene ID" value="Manes.11G057200.v8.1"/>
</dbReference>
<dbReference type="EMBL" id="CM004397">
    <property type="protein sequence ID" value="OAY36885.1"/>
    <property type="molecule type" value="Genomic_DNA"/>
</dbReference>
<dbReference type="PRINTS" id="PR00364">
    <property type="entry name" value="DISEASERSIST"/>
</dbReference>
<keyword evidence="3" id="KW-0547">Nucleotide-binding</keyword>
<dbReference type="InterPro" id="IPR058922">
    <property type="entry name" value="WHD_DRP"/>
</dbReference>
<organism evidence="12 13">
    <name type="scientific">Manihot esculenta</name>
    <name type="common">Cassava</name>
    <name type="synonym">Jatropha manihot</name>
    <dbReference type="NCBI Taxonomy" id="3983"/>
    <lineage>
        <taxon>Eukaryota</taxon>
        <taxon>Viridiplantae</taxon>
        <taxon>Streptophyta</taxon>
        <taxon>Embryophyta</taxon>
        <taxon>Tracheophyta</taxon>
        <taxon>Spermatophyta</taxon>
        <taxon>Magnoliopsida</taxon>
        <taxon>eudicotyledons</taxon>
        <taxon>Gunneridae</taxon>
        <taxon>Pentapetalae</taxon>
        <taxon>rosids</taxon>
        <taxon>fabids</taxon>
        <taxon>Malpighiales</taxon>
        <taxon>Euphorbiaceae</taxon>
        <taxon>Crotonoideae</taxon>
        <taxon>Manihoteae</taxon>
        <taxon>Manihot</taxon>
    </lineage>
</organism>
<evidence type="ECO:0000256" key="5">
    <source>
        <dbReference type="ARBA" id="ARBA00022840"/>
    </source>
</evidence>
<dbReference type="GO" id="GO:0005524">
    <property type="term" value="F:ATP binding"/>
    <property type="evidence" value="ECO:0007669"/>
    <property type="project" value="UniProtKB-KW"/>
</dbReference>
<dbReference type="InterPro" id="IPR056789">
    <property type="entry name" value="LRR_R13L1-DRL21"/>
</dbReference>
<evidence type="ECO:0000313" key="13">
    <source>
        <dbReference type="Proteomes" id="UP000091857"/>
    </source>
</evidence>
<name>A0A2C9UYV1_MANES</name>
<evidence type="ECO:0000256" key="1">
    <source>
        <dbReference type="ARBA" id="ARBA00022614"/>
    </source>
</evidence>
<dbReference type="Gramene" id="Manes.11G057200.1.v8.1">
    <property type="protein sequence ID" value="Manes.11G057200.1.v8.1.CDS.1"/>
    <property type="gene ID" value="Manes.11G057200.v8.1"/>
</dbReference>
<dbReference type="Pfam" id="PF23247">
    <property type="entry name" value="LRR_RPS2"/>
    <property type="match status" value="1"/>
</dbReference>
<comment type="caution">
    <text evidence="12">The sequence shown here is derived from an EMBL/GenBank/DDBJ whole genome shotgun (WGS) entry which is preliminary data.</text>
</comment>
<feature type="domain" description="R13L1/DRL21-like LRR repeat region" evidence="11">
    <location>
        <begin position="689"/>
        <end position="812"/>
    </location>
</feature>
<dbReference type="Pfam" id="PF23559">
    <property type="entry name" value="WHD_DRP"/>
    <property type="match status" value="1"/>
</dbReference>
<reference evidence="13" key="1">
    <citation type="journal article" date="2016" name="Nat. Biotechnol.">
        <title>Sequencing wild and cultivated cassava and related species reveals extensive interspecific hybridization and genetic diversity.</title>
        <authorList>
            <person name="Bredeson J.V."/>
            <person name="Lyons J.B."/>
            <person name="Prochnik S.E."/>
            <person name="Wu G.A."/>
            <person name="Ha C.M."/>
            <person name="Edsinger-Gonzales E."/>
            <person name="Grimwood J."/>
            <person name="Schmutz J."/>
            <person name="Rabbi I.Y."/>
            <person name="Egesi C."/>
            <person name="Nauluvula P."/>
            <person name="Lebot V."/>
            <person name="Ndunguru J."/>
            <person name="Mkamilo G."/>
            <person name="Bart R.S."/>
            <person name="Setter T.L."/>
            <person name="Gleadow R.M."/>
            <person name="Kulakow P."/>
            <person name="Ferguson M.E."/>
            <person name="Rounsley S."/>
            <person name="Rokhsar D.S."/>
        </authorList>
    </citation>
    <scope>NUCLEOTIDE SEQUENCE [LARGE SCALE GENOMIC DNA]</scope>
    <source>
        <strain evidence="13">cv. AM560-2</strain>
    </source>
</reference>
<dbReference type="Gene3D" id="1.10.8.430">
    <property type="entry name" value="Helical domain of apoptotic protease-activating factors"/>
    <property type="match status" value="1"/>
</dbReference>
<keyword evidence="4" id="KW-0611">Plant defense</keyword>
<dbReference type="InterPro" id="IPR041118">
    <property type="entry name" value="Rx_N"/>
</dbReference>
<dbReference type="GO" id="GO:0051707">
    <property type="term" value="P:response to other organism"/>
    <property type="evidence" value="ECO:0007669"/>
    <property type="project" value="UniProtKB-ARBA"/>
</dbReference>
<evidence type="ECO:0000259" key="9">
    <source>
        <dbReference type="Pfam" id="PF23247"/>
    </source>
</evidence>
<dbReference type="Gramene" id="Manes.11G057200.6.v8.1">
    <property type="protein sequence ID" value="Manes.11G057200.6.v8.1.CDS.1"/>
    <property type="gene ID" value="Manes.11G057200.v8.1"/>
</dbReference>
<dbReference type="InterPro" id="IPR002182">
    <property type="entry name" value="NB-ARC"/>
</dbReference>
<dbReference type="InterPro" id="IPR057135">
    <property type="entry name" value="At4g27190-like_LRR"/>
</dbReference>
<evidence type="ECO:0000259" key="8">
    <source>
        <dbReference type="Pfam" id="PF18052"/>
    </source>
</evidence>
<dbReference type="Pfam" id="PF00931">
    <property type="entry name" value="NB-ARC"/>
    <property type="match status" value="1"/>
</dbReference>
<dbReference type="FunFam" id="3.40.50.300:FF:001091">
    <property type="entry name" value="Probable disease resistance protein At1g61300"/>
    <property type="match status" value="1"/>
</dbReference>
<feature type="domain" description="Disease resistance N-terminal" evidence="8">
    <location>
        <begin position="10"/>
        <end position="104"/>
    </location>
</feature>
<protein>
    <recommendedName>
        <fullName evidence="14">Disease resistance RPP13-like protein 1</fullName>
    </recommendedName>
</protein>
<keyword evidence="13" id="KW-1185">Reference proteome</keyword>
<dbReference type="GO" id="GO:0043531">
    <property type="term" value="F:ADP binding"/>
    <property type="evidence" value="ECO:0007669"/>
    <property type="project" value="InterPro"/>
</dbReference>
<dbReference type="InterPro" id="IPR027417">
    <property type="entry name" value="P-loop_NTPase"/>
</dbReference>
<evidence type="ECO:0000313" key="12">
    <source>
        <dbReference type="EMBL" id="OAY36885.1"/>
    </source>
</evidence>
<proteinExistence type="predicted"/>
<keyword evidence="2" id="KW-0677">Repeat</keyword>
<keyword evidence="5" id="KW-0067">ATP-binding</keyword>
<keyword evidence="6" id="KW-0175">Coiled coil</keyword>
<evidence type="ECO:0000259" key="11">
    <source>
        <dbReference type="Pfam" id="PF25019"/>
    </source>
</evidence>
<dbReference type="InterPro" id="IPR036388">
    <property type="entry name" value="WH-like_DNA-bd_sf"/>
</dbReference>
<dbReference type="Gramene" id="Manes.11G057200.2.v8.1">
    <property type="protein sequence ID" value="Manes.11G057200.2.v8.1.CDS.1"/>
    <property type="gene ID" value="Manes.11G057200.v8.1"/>
</dbReference>
<feature type="domain" description="Disease resistance protein At4g27190-like leucine-rich repeats" evidence="9">
    <location>
        <begin position="1311"/>
        <end position="1435"/>
    </location>
</feature>
<dbReference type="Gene3D" id="3.80.10.10">
    <property type="entry name" value="Ribonuclease Inhibitor"/>
    <property type="match status" value="3"/>
</dbReference>
<evidence type="ECO:0000259" key="7">
    <source>
        <dbReference type="Pfam" id="PF00931"/>
    </source>
</evidence>
<evidence type="ECO:0000256" key="4">
    <source>
        <dbReference type="ARBA" id="ARBA00022821"/>
    </source>
</evidence>
<dbReference type="PANTHER" id="PTHR36766:SF40">
    <property type="entry name" value="DISEASE RESISTANCE PROTEIN RGA3"/>
    <property type="match status" value="1"/>
</dbReference>
<dbReference type="GO" id="GO:0006952">
    <property type="term" value="P:defense response"/>
    <property type="evidence" value="ECO:0007669"/>
    <property type="project" value="UniProtKB-KW"/>
</dbReference>
<evidence type="ECO:0008006" key="14">
    <source>
        <dbReference type="Google" id="ProtNLM"/>
    </source>
</evidence>
<dbReference type="InterPro" id="IPR042197">
    <property type="entry name" value="Apaf_helical"/>
</dbReference>
<dbReference type="Gene3D" id="1.10.10.10">
    <property type="entry name" value="Winged helix-like DNA-binding domain superfamily/Winged helix DNA-binding domain"/>
    <property type="match status" value="1"/>
</dbReference>
<dbReference type="FunFam" id="1.10.10.10:FF:000322">
    <property type="entry name" value="Probable disease resistance protein At1g63360"/>
    <property type="match status" value="1"/>
</dbReference>
<evidence type="ECO:0000256" key="3">
    <source>
        <dbReference type="ARBA" id="ARBA00022741"/>
    </source>
</evidence>
<dbReference type="Pfam" id="PF25019">
    <property type="entry name" value="LRR_R13L1-DRL21"/>
    <property type="match status" value="1"/>
</dbReference>
<evidence type="ECO:0000256" key="2">
    <source>
        <dbReference type="ARBA" id="ARBA00022737"/>
    </source>
</evidence>
<evidence type="ECO:0000259" key="10">
    <source>
        <dbReference type="Pfam" id="PF23559"/>
    </source>
</evidence>
<sequence>MAEVAAGAFLSSFFQFLFERMDSSEIVHFLKGQKLDHGLLKKLKITMITVNGLLDQAEEKQIIMPAIKEWLNELKDAVYEADDLLDDISYQILRSKLETGSSRQKVCKIFSSHRRRRRRRHHHIEIQEEVNAKLGEILGLLEHLVKQMDALGLSMRKGIGEKPSSQKTPTISKPDDAYGIYGREKDKKAIMKSLKSDDVGVICIMGIGGIGKTTLAQLVYNENEVNKWFDLKAWVCVSEEFDVSKIMKDILKEVTGENCDAKNELCSELKEKLDGKKFLLVMDDVWNDKYSDWATLRESLQTRAPGSKILITTRIESTSFVIHSRSVVYHLNNLTDDDCWFLFAKHAFNDGSSSEHSDLKKIGREIVKKCKGVPLAAKTIGTVLRFKRDVVEWEKVLESSMWNLVSDDILPALQLSYHCLPSHLKRCFAYCAIFPKGFEFYRKLLIDLWMAEGFLLHSAGSGKEMEFLGNEYFNDLVSRSFFQQSSRNKSCFVMHDLIHDLATFISGDFCSSVEGNRLPKLPLRTRHLSHLITHFGSYDELGRINEGLPLRTFFYMKLQKLADHFDKVTYDSFSLLDRLRVLSLPGYCSETKLPDSFRNLNHLRYLNLSGASIRMLPKSLSSLYHLQTLILFQCQNLVKLPTNMGRLINLRCLDIRETKLKKMPPQMGNLKELRILTNFIMGKRVGSSIKELRELHHIRGEVRIENLQNVVNVQDAYEANLSFKHHLQKLELKWSGEVKDSEHTNRVLENLKPSWSLESLCIVGYGGTAFPRWTGDAIFSKLLSLKLDKCKNCSQLPLLGQLPSLQDLSITAFDQVTSVGPEFYGRSSSMPFGSLKVLRFEDMPLWNFWTDKDGAFPLLLDLHIINCPNLTKALPNHLPSLTKLLIKGCQKLVDALPRAPVLSEVTLEDNSRRVVFAELTSGPCHLQVDGFHSLNFLEQMKDLSTLLEDIEISNDNSLRCFPLMLFSKLKRVQLSGCLNLESFSAAEAYGNPISSTFLARTCSNFPPIQEFHICDCPKLPVVSMPMPPTIQNMSLHNQTGSMQVHKLSSGLHSLLVDKLDLLEEIYKKHLHGVFNTFEEITVTGCNVLKYFLLKSFPRLKSLVIKQCPNMESFSAPDEATLGDFRSCMSLEMRKHMHLDSMLGSSPNFPQLENICIIDCQQLPLLSVPSAPTIQKLTLVDESRDVKLEKWSTSGLYSLHVGKFHSPEDIEMWLMSGVCSNVAEITIEDCDSLSYIPLFPNIESLNIRRCPNFTSFSASEAIHEEATSLSLLAIKECPNLASFPEEGLRAPYLTELYLWDCINLNALHDHIKAFFPKLVVLKIGRCPEFKSFPKGGLPTKLQSLEIQSCSKLSFVPSFMESNNIEDDEEFVPEESLLPSTLTHLKIRDLPNLKSVDYKGLKHLADLEIGDCPILHFMPECMQTLLPSLVKLKIYNCPGLESFLDASLLEKLELLDIRDCNKLIAGLIRCNLHILPSLTRFTVAGYNDLESFPEETLLPSGLTHLQIQGLKMLKSLQLQHLTSLRKLEIRDCPELQYLPGERLPSSLSSLSISGCPLLKQGCTGKDSRIWVKISHIPSIWIDYIPLSEM</sequence>
<dbReference type="Gene3D" id="1.20.5.4130">
    <property type="match status" value="1"/>
</dbReference>
<feature type="domain" description="Disease resistance protein winged helix" evidence="10">
    <location>
        <begin position="433"/>
        <end position="502"/>
    </location>
</feature>
<dbReference type="OrthoDB" id="37484at2759"/>
<accession>A0A2C9UYV1</accession>
<evidence type="ECO:0000256" key="6">
    <source>
        <dbReference type="SAM" id="Coils"/>
    </source>
</evidence>
<feature type="domain" description="NB-ARC" evidence="7">
    <location>
        <begin position="184"/>
        <end position="349"/>
    </location>
</feature>
<dbReference type="SUPFAM" id="SSF52540">
    <property type="entry name" value="P-loop containing nucleoside triphosphate hydrolases"/>
    <property type="match status" value="1"/>
</dbReference>
<dbReference type="PANTHER" id="PTHR36766">
    <property type="entry name" value="PLANT BROAD-SPECTRUM MILDEW RESISTANCE PROTEIN RPW8"/>
    <property type="match status" value="1"/>
</dbReference>
<dbReference type="Pfam" id="PF18052">
    <property type="entry name" value="Rx_N"/>
    <property type="match status" value="1"/>
</dbReference>
<dbReference type="SUPFAM" id="SSF52058">
    <property type="entry name" value="L domain-like"/>
    <property type="match status" value="2"/>
</dbReference>
<dbReference type="SUPFAM" id="SSF52047">
    <property type="entry name" value="RNI-like"/>
    <property type="match status" value="1"/>
</dbReference>
<feature type="coiled-coil region" evidence="6">
    <location>
        <begin position="40"/>
        <end position="87"/>
    </location>
</feature>
<dbReference type="InterPro" id="IPR032675">
    <property type="entry name" value="LRR_dom_sf"/>
</dbReference>